<accession>A0AAD9RGI0</accession>
<evidence type="ECO:0000313" key="3">
    <source>
        <dbReference type="EMBL" id="KAK2578858.1"/>
    </source>
</evidence>
<evidence type="ECO:0000256" key="1">
    <source>
        <dbReference type="ARBA" id="ARBA00004123"/>
    </source>
</evidence>
<sequence length="145" mass="17107">MQAVTMPRHYERKTTPKYDIESLCHAIQDVRSKQLTLGKAATKYSVPNTTLFKQVNQKVFKEPKKGRYSVFNKNQEDQLQRYIFDRCESFYGITPKSLRKIAFTFAEANKLKHKFNKESQLAGKDWYYSFKSRHPSISLRTPEET</sequence>
<proteinExistence type="predicted"/>
<gene>
    <name evidence="3" type="ORF">KPH14_012605</name>
</gene>
<comment type="caution">
    <text evidence="3">The sequence shown here is derived from an EMBL/GenBank/DDBJ whole genome shotgun (WGS) entry which is preliminary data.</text>
</comment>
<dbReference type="GO" id="GO:0003677">
    <property type="term" value="F:DNA binding"/>
    <property type="evidence" value="ECO:0007669"/>
    <property type="project" value="InterPro"/>
</dbReference>
<dbReference type="EMBL" id="JAIFRP010000148">
    <property type="protein sequence ID" value="KAK2578858.1"/>
    <property type="molecule type" value="Genomic_DNA"/>
</dbReference>
<dbReference type="Proteomes" id="UP001258017">
    <property type="component" value="Unassembled WGS sequence"/>
</dbReference>
<dbReference type="GO" id="GO:0005634">
    <property type="term" value="C:nucleus"/>
    <property type="evidence" value="ECO:0007669"/>
    <property type="project" value="UniProtKB-SubCell"/>
</dbReference>
<dbReference type="InterPro" id="IPR007889">
    <property type="entry name" value="HTH_Psq"/>
</dbReference>
<evidence type="ECO:0000259" key="2">
    <source>
        <dbReference type="Pfam" id="PF05225"/>
    </source>
</evidence>
<evidence type="ECO:0000313" key="4">
    <source>
        <dbReference type="Proteomes" id="UP001258017"/>
    </source>
</evidence>
<feature type="domain" description="HTH psq-type" evidence="2">
    <location>
        <begin position="21"/>
        <end position="59"/>
    </location>
</feature>
<comment type="subcellular location">
    <subcellularLocation>
        <location evidence="1">Nucleus</location>
    </subcellularLocation>
</comment>
<organism evidence="3 4">
    <name type="scientific">Odynerus spinipes</name>
    <dbReference type="NCBI Taxonomy" id="1348599"/>
    <lineage>
        <taxon>Eukaryota</taxon>
        <taxon>Metazoa</taxon>
        <taxon>Ecdysozoa</taxon>
        <taxon>Arthropoda</taxon>
        <taxon>Hexapoda</taxon>
        <taxon>Insecta</taxon>
        <taxon>Pterygota</taxon>
        <taxon>Neoptera</taxon>
        <taxon>Endopterygota</taxon>
        <taxon>Hymenoptera</taxon>
        <taxon>Apocrita</taxon>
        <taxon>Aculeata</taxon>
        <taxon>Vespoidea</taxon>
        <taxon>Vespidae</taxon>
        <taxon>Eumeninae</taxon>
        <taxon>Odynerus</taxon>
    </lineage>
</organism>
<reference evidence="3" key="2">
    <citation type="journal article" date="2023" name="Commun. Biol.">
        <title>Intrasexual cuticular hydrocarbon dimorphism in a wasp sheds light on hydrocarbon biosynthesis genes in Hymenoptera.</title>
        <authorList>
            <person name="Moris V.C."/>
            <person name="Podsiadlowski L."/>
            <person name="Martin S."/>
            <person name="Oeyen J.P."/>
            <person name="Donath A."/>
            <person name="Petersen M."/>
            <person name="Wilbrandt J."/>
            <person name="Misof B."/>
            <person name="Liedtke D."/>
            <person name="Thamm M."/>
            <person name="Scheiner R."/>
            <person name="Schmitt T."/>
            <person name="Niehuis O."/>
        </authorList>
    </citation>
    <scope>NUCLEOTIDE SEQUENCE</scope>
    <source>
        <strain evidence="3">GBR_01_08_01A</strain>
    </source>
</reference>
<protein>
    <recommendedName>
        <fullName evidence="2">HTH psq-type domain-containing protein</fullName>
    </recommendedName>
</protein>
<dbReference type="Pfam" id="PF05225">
    <property type="entry name" value="HTH_psq"/>
    <property type="match status" value="1"/>
</dbReference>
<keyword evidence="4" id="KW-1185">Reference proteome</keyword>
<name>A0AAD9RGI0_9HYME</name>
<dbReference type="AlphaFoldDB" id="A0AAD9RGI0"/>
<dbReference type="InterPro" id="IPR009057">
    <property type="entry name" value="Homeodomain-like_sf"/>
</dbReference>
<dbReference type="Gene3D" id="1.10.10.60">
    <property type="entry name" value="Homeodomain-like"/>
    <property type="match status" value="1"/>
</dbReference>
<dbReference type="SUPFAM" id="SSF46689">
    <property type="entry name" value="Homeodomain-like"/>
    <property type="match status" value="1"/>
</dbReference>
<reference evidence="3" key="1">
    <citation type="submission" date="2021-08" db="EMBL/GenBank/DDBJ databases">
        <authorList>
            <person name="Misof B."/>
            <person name="Oliver O."/>
            <person name="Podsiadlowski L."/>
            <person name="Donath A."/>
            <person name="Peters R."/>
            <person name="Mayer C."/>
            <person name="Rust J."/>
            <person name="Gunkel S."/>
            <person name="Lesny P."/>
            <person name="Martin S."/>
            <person name="Oeyen J.P."/>
            <person name="Petersen M."/>
            <person name="Panagiotis P."/>
            <person name="Wilbrandt J."/>
            <person name="Tanja T."/>
        </authorList>
    </citation>
    <scope>NUCLEOTIDE SEQUENCE</scope>
    <source>
        <strain evidence="3">GBR_01_08_01A</strain>
        <tissue evidence="3">Thorax + abdomen</tissue>
    </source>
</reference>